<evidence type="ECO:0000313" key="2">
    <source>
        <dbReference type="EMBL" id="OGZ66485.1"/>
    </source>
</evidence>
<protein>
    <submittedName>
        <fullName evidence="2">Uncharacterized protein</fullName>
    </submittedName>
</protein>
<sequence length="196" mass="22186">MEPQGKILFKRTDIVTMRKDIKMLREFDTQKEAEKIVTPASANPAEAMEIEKQRAFTLKTEKEQVEATLKQLEASKESVLTKEKEQPAAVSKNVQLDEMEKRRWAAERSALEAKKRANEVEAKNKEAERQKIQLQEKIAQTNDALQAASAAINKQKNQPAQPVQPASSPAPVGENERRKKFMEDIEAWANSADKKS</sequence>
<reference evidence="2 3" key="1">
    <citation type="journal article" date="2016" name="Nat. Commun.">
        <title>Thousands of microbial genomes shed light on interconnected biogeochemical processes in an aquifer system.</title>
        <authorList>
            <person name="Anantharaman K."/>
            <person name="Brown C.T."/>
            <person name="Hug L.A."/>
            <person name="Sharon I."/>
            <person name="Castelle C.J."/>
            <person name="Probst A.J."/>
            <person name="Thomas B.C."/>
            <person name="Singh A."/>
            <person name="Wilkins M.J."/>
            <person name="Karaoz U."/>
            <person name="Brodie E.L."/>
            <person name="Williams K.H."/>
            <person name="Hubbard S.S."/>
            <person name="Banfield J.F."/>
        </authorList>
    </citation>
    <scope>NUCLEOTIDE SEQUENCE [LARGE SCALE GENOMIC DNA]</scope>
</reference>
<feature type="compositionally biased region" description="Low complexity" evidence="1">
    <location>
        <begin position="158"/>
        <end position="172"/>
    </location>
</feature>
<name>A0A1G2HVJ9_9BACT</name>
<feature type="region of interest" description="Disordered" evidence="1">
    <location>
        <begin position="145"/>
        <end position="180"/>
    </location>
</feature>
<dbReference type="Proteomes" id="UP000178774">
    <property type="component" value="Unassembled WGS sequence"/>
</dbReference>
<accession>A0A1G2HVJ9</accession>
<evidence type="ECO:0000313" key="3">
    <source>
        <dbReference type="Proteomes" id="UP000178774"/>
    </source>
</evidence>
<dbReference type="EMBL" id="MHOP01000005">
    <property type="protein sequence ID" value="OGZ66485.1"/>
    <property type="molecule type" value="Genomic_DNA"/>
</dbReference>
<proteinExistence type="predicted"/>
<dbReference type="AlphaFoldDB" id="A0A1G2HVJ9"/>
<gene>
    <name evidence="2" type="ORF">A2822_01985</name>
</gene>
<comment type="caution">
    <text evidence="2">The sequence shown here is derived from an EMBL/GenBank/DDBJ whole genome shotgun (WGS) entry which is preliminary data.</text>
</comment>
<organism evidence="2 3">
    <name type="scientific">Candidatus Staskawiczbacteria bacterium RIFCSPHIGHO2_01_FULL_41_41</name>
    <dbReference type="NCBI Taxonomy" id="1802203"/>
    <lineage>
        <taxon>Bacteria</taxon>
        <taxon>Candidatus Staskawicziibacteriota</taxon>
    </lineage>
</organism>
<evidence type="ECO:0000256" key="1">
    <source>
        <dbReference type="SAM" id="MobiDB-lite"/>
    </source>
</evidence>